<evidence type="ECO:0000256" key="5">
    <source>
        <dbReference type="SAM" id="SignalP"/>
    </source>
</evidence>
<evidence type="ECO:0000256" key="3">
    <source>
        <dbReference type="ARBA" id="ARBA00023026"/>
    </source>
</evidence>
<protein>
    <recommendedName>
        <fullName evidence="6">Peptidase S1 domain-containing protein</fullName>
    </recommendedName>
</protein>
<dbReference type="InterPro" id="IPR043504">
    <property type="entry name" value="Peptidase_S1_PA_chymotrypsin"/>
</dbReference>
<feature type="compositionally biased region" description="Gly residues" evidence="4">
    <location>
        <begin position="362"/>
        <end position="371"/>
    </location>
</feature>
<evidence type="ECO:0000313" key="7">
    <source>
        <dbReference type="EMBL" id="KAL3793850.1"/>
    </source>
</evidence>
<feature type="chain" id="PRO_5044778067" description="Peptidase S1 domain-containing protein" evidence="5">
    <location>
        <begin position="24"/>
        <end position="657"/>
    </location>
</feature>
<keyword evidence="3" id="KW-0843">Virulence</keyword>
<evidence type="ECO:0000256" key="1">
    <source>
        <dbReference type="ARBA" id="ARBA00007664"/>
    </source>
</evidence>
<feature type="compositionally biased region" description="Low complexity" evidence="4">
    <location>
        <begin position="372"/>
        <end position="382"/>
    </location>
</feature>
<feature type="signal peptide" evidence="5">
    <location>
        <begin position="1"/>
        <end position="23"/>
    </location>
</feature>
<feature type="compositionally biased region" description="Polar residues" evidence="4">
    <location>
        <begin position="116"/>
        <end position="130"/>
    </location>
</feature>
<feature type="region of interest" description="Disordered" evidence="4">
    <location>
        <begin position="116"/>
        <end position="138"/>
    </location>
</feature>
<comment type="similarity">
    <text evidence="1">Belongs to the peptidase S1 family.</text>
</comment>
<keyword evidence="2 5" id="KW-0732">Signal</keyword>
<proteinExistence type="inferred from homology"/>
<feature type="compositionally biased region" description="Low complexity" evidence="4">
    <location>
        <begin position="22"/>
        <end position="40"/>
    </location>
</feature>
<evidence type="ECO:0000256" key="4">
    <source>
        <dbReference type="SAM" id="MobiDB-lite"/>
    </source>
</evidence>
<evidence type="ECO:0000313" key="8">
    <source>
        <dbReference type="Proteomes" id="UP001530400"/>
    </source>
</evidence>
<dbReference type="PROSITE" id="PS00134">
    <property type="entry name" value="TRYPSIN_HIS"/>
    <property type="match status" value="1"/>
</dbReference>
<reference evidence="7 8" key="1">
    <citation type="submission" date="2024-10" db="EMBL/GenBank/DDBJ databases">
        <title>Updated reference genomes for cyclostephanoid diatoms.</title>
        <authorList>
            <person name="Roberts W.R."/>
            <person name="Alverson A.J."/>
        </authorList>
    </citation>
    <scope>NUCLEOTIDE SEQUENCE [LARGE SCALE GENOMIC DNA]</scope>
    <source>
        <strain evidence="7 8">AJA010-31</strain>
    </source>
</reference>
<dbReference type="InterPro" id="IPR009003">
    <property type="entry name" value="Peptidase_S1_PA"/>
</dbReference>
<dbReference type="SUPFAM" id="SSF50494">
    <property type="entry name" value="Trypsin-like serine proteases"/>
    <property type="match status" value="1"/>
</dbReference>
<feature type="region of interest" description="Disordered" evidence="4">
    <location>
        <begin position="348"/>
        <end position="382"/>
    </location>
</feature>
<feature type="compositionally biased region" description="Acidic residues" evidence="4">
    <location>
        <begin position="351"/>
        <end position="360"/>
    </location>
</feature>
<evidence type="ECO:0000256" key="2">
    <source>
        <dbReference type="ARBA" id="ARBA00022729"/>
    </source>
</evidence>
<dbReference type="EMBL" id="JALLPJ020000379">
    <property type="protein sequence ID" value="KAL3793850.1"/>
    <property type="molecule type" value="Genomic_DNA"/>
</dbReference>
<dbReference type="Gene3D" id="2.40.10.10">
    <property type="entry name" value="Trypsin-like serine proteases"/>
    <property type="match status" value="2"/>
</dbReference>
<dbReference type="PANTHER" id="PTHR15462:SF19">
    <property type="entry name" value="PEPTIDASE S1 DOMAIN-CONTAINING PROTEIN"/>
    <property type="match status" value="1"/>
</dbReference>
<comment type="caution">
    <text evidence="7">The sequence shown here is derived from an EMBL/GenBank/DDBJ whole genome shotgun (WGS) entry which is preliminary data.</text>
</comment>
<evidence type="ECO:0000259" key="6">
    <source>
        <dbReference type="PROSITE" id="PS50240"/>
    </source>
</evidence>
<feature type="domain" description="Peptidase S1" evidence="6">
    <location>
        <begin position="372"/>
        <end position="647"/>
    </location>
</feature>
<sequence>MAEPTRRKRLLLTTAALISSTSAAGTRAAASTESSSSSSSPQQHNHRRLHKERTLTAWNNRRLSTSSSSVQIRPLDLKLDESDPTKVYQVGIGGFLEPYDSHNYQEGFVNAHHLNSASSSREGPALSSSHAIKEGAGNDEGVVHVQSGRMGVTNFDLNRWGEMMGWSDVERKLLDEREADTTGTTNRRLSADIFKYTEGNDPYDLLDEDEASLPSSEEDGDAVQRNLGRKKADIFAASINKDTSAPIIRSTFPPVNTKIGPNQSFGALVSDTGTGVKSVCLQLRDHINSLSDCFELVNVGYDVYELTFDGFDAYEGETWSYRIRSKDGAKNRVNTQWADFIINISGKQGGNEEEGQEENGDNGQGSGGEDQGGQSSSGVLSQEVRDESWPYGGVIQKSTGRILFFFDGNAYVCTGTVLDDEIEDRTVILTAAHCAYQYRPEGGRFSEHALYIPDQDDTTGTKSDEICSNDPYGCWIPAFAVVDYRWTIQGFPNSVPYDYAFYVIPNDVSAHEKGYKHYEDPSLSQLLPDIAEPIPVNWHYNQYSQDFTTGLGYSFDKDPDFRYCSGEMTTKFGIKTYENLWIGACEMTGGSSGGPWMVDTDTNGRGTVVSVNSWGYTSSSGMAGPNLSTGAAKCMYEKAKSRSLYDYGGYVVTDCDI</sequence>
<dbReference type="PROSITE" id="PS50240">
    <property type="entry name" value="TRYPSIN_DOM"/>
    <property type="match status" value="1"/>
</dbReference>
<dbReference type="InterPro" id="IPR001254">
    <property type="entry name" value="Trypsin_dom"/>
</dbReference>
<organism evidence="7 8">
    <name type="scientific">Cyclotella atomus</name>
    <dbReference type="NCBI Taxonomy" id="382360"/>
    <lineage>
        <taxon>Eukaryota</taxon>
        <taxon>Sar</taxon>
        <taxon>Stramenopiles</taxon>
        <taxon>Ochrophyta</taxon>
        <taxon>Bacillariophyta</taxon>
        <taxon>Coscinodiscophyceae</taxon>
        <taxon>Thalassiosirophycidae</taxon>
        <taxon>Stephanodiscales</taxon>
        <taxon>Stephanodiscaceae</taxon>
        <taxon>Cyclotella</taxon>
    </lineage>
</organism>
<dbReference type="InterPro" id="IPR018114">
    <property type="entry name" value="TRYPSIN_HIS"/>
</dbReference>
<dbReference type="Proteomes" id="UP001530400">
    <property type="component" value="Unassembled WGS sequence"/>
</dbReference>
<name>A0ABD3Q101_9STRA</name>
<feature type="region of interest" description="Disordered" evidence="4">
    <location>
        <begin position="22"/>
        <end position="53"/>
    </location>
</feature>
<keyword evidence="8" id="KW-1185">Reference proteome</keyword>
<dbReference type="AlphaFoldDB" id="A0ABD3Q101"/>
<dbReference type="InterPro" id="IPR050966">
    <property type="entry name" value="Glutamyl_endopeptidase"/>
</dbReference>
<accession>A0ABD3Q101</accession>
<dbReference type="PANTHER" id="PTHR15462">
    <property type="entry name" value="SERINE PROTEASE"/>
    <property type="match status" value="1"/>
</dbReference>
<gene>
    <name evidence="7" type="ORF">ACHAWO_012719</name>
</gene>